<dbReference type="Proteomes" id="UP000001075">
    <property type="component" value="Unassembled WGS sequence"/>
</dbReference>
<reference evidence="2" key="1">
    <citation type="journal article" date="2011" name="Nat. Biotechnol.">
        <title>The genomic sequence of the Chinese hamster ovary (CHO)-K1 cell line.</title>
        <authorList>
            <person name="Xu X."/>
            <person name="Nagarajan H."/>
            <person name="Lewis N.E."/>
            <person name="Pan S."/>
            <person name="Cai Z."/>
            <person name="Liu X."/>
            <person name="Chen W."/>
            <person name="Xie M."/>
            <person name="Wang W."/>
            <person name="Hammond S."/>
            <person name="Andersen M.R."/>
            <person name="Neff N."/>
            <person name="Passarelli B."/>
            <person name="Koh W."/>
            <person name="Fan H.C."/>
            <person name="Wang J."/>
            <person name="Gui Y."/>
            <person name="Lee K.H."/>
            <person name="Betenbaugh M.J."/>
            <person name="Quake S.R."/>
            <person name="Famili I."/>
            <person name="Palsson B.O."/>
            <person name="Wang J."/>
        </authorList>
    </citation>
    <scope>NUCLEOTIDE SEQUENCE [LARGE SCALE GENOMIC DNA]</scope>
    <source>
        <strain evidence="2">CHO K1 cell line</strain>
    </source>
</reference>
<evidence type="ECO:0000313" key="1">
    <source>
        <dbReference type="EMBL" id="EGW01905.1"/>
    </source>
</evidence>
<sequence>MINLRTKNYMLMSKISGGRGRKISEIEANLVYIESSRTKAQGLCGEILSQSHPPPKKQKKR</sequence>
<gene>
    <name evidence="1" type="ORF">I79_015289</name>
</gene>
<dbReference type="EMBL" id="JH000829">
    <property type="protein sequence ID" value="EGW01905.1"/>
    <property type="molecule type" value="Genomic_DNA"/>
</dbReference>
<dbReference type="InParanoid" id="G3HWD3"/>
<proteinExistence type="predicted"/>
<name>G3HWD3_CRIGR</name>
<evidence type="ECO:0000313" key="2">
    <source>
        <dbReference type="Proteomes" id="UP000001075"/>
    </source>
</evidence>
<protein>
    <submittedName>
        <fullName evidence="1">Uncharacterized protein</fullName>
    </submittedName>
</protein>
<organism evidence="1 2">
    <name type="scientific">Cricetulus griseus</name>
    <name type="common">Chinese hamster</name>
    <name type="synonym">Cricetulus barabensis griseus</name>
    <dbReference type="NCBI Taxonomy" id="10029"/>
    <lineage>
        <taxon>Eukaryota</taxon>
        <taxon>Metazoa</taxon>
        <taxon>Chordata</taxon>
        <taxon>Craniata</taxon>
        <taxon>Vertebrata</taxon>
        <taxon>Euteleostomi</taxon>
        <taxon>Mammalia</taxon>
        <taxon>Eutheria</taxon>
        <taxon>Euarchontoglires</taxon>
        <taxon>Glires</taxon>
        <taxon>Rodentia</taxon>
        <taxon>Myomorpha</taxon>
        <taxon>Muroidea</taxon>
        <taxon>Cricetidae</taxon>
        <taxon>Cricetinae</taxon>
        <taxon>Cricetulus</taxon>
    </lineage>
</organism>
<accession>G3HWD3</accession>
<dbReference type="AlphaFoldDB" id="G3HWD3"/>